<dbReference type="PANTHER" id="PTHR12526:SF640">
    <property type="entry name" value="COLANIC ACID BIOSYNTHESIS GLYCOSYLTRANSFERASE WCAL-RELATED"/>
    <property type="match status" value="1"/>
</dbReference>
<accession>A0A2A9DVP9</accession>
<keyword evidence="3 6" id="KW-0808">Transferase</keyword>
<dbReference type="Gene3D" id="3.40.50.2000">
    <property type="entry name" value="Glycogen Phosphorylase B"/>
    <property type="match status" value="2"/>
</dbReference>
<dbReference type="Pfam" id="PF00534">
    <property type="entry name" value="Glycos_transf_1"/>
    <property type="match status" value="1"/>
</dbReference>
<evidence type="ECO:0000256" key="2">
    <source>
        <dbReference type="ARBA" id="ARBA00022676"/>
    </source>
</evidence>
<evidence type="ECO:0000259" key="5">
    <source>
        <dbReference type="Pfam" id="PF13439"/>
    </source>
</evidence>
<evidence type="ECO:0000256" key="1">
    <source>
        <dbReference type="ARBA" id="ARBA00009481"/>
    </source>
</evidence>
<gene>
    <name evidence="6" type="ORF">ATJ78_1365</name>
</gene>
<feature type="domain" description="Glycosyl transferase family 1" evidence="4">
    <location>
        <begin position="169"/>
        <end position="321"/>
    </location>
</feature>
<sequence length="346" mass="36753">MTSSTDSGAKHVVHLTCSAAFAGVERYVSLLAPRQADRGWRVTVIGGATEPMKQSLGGSDVRFLPAETLRSARAALRLVSRADIVNTHMSNADLAGIMASVRSDSHLVSTRHFAAPRGRSRPIRAAFSMARRRFAAQISISHFVAGSIGEPSSVVHTGVTDAAAGACGRRIVLMAQRLEPEKATDVAIASWAASRARDEGWELHIAGDGSERERLQRQAAALGVRDSVRFLGHQENVRALMPDAGVFLAPTAREGLGLSVLEAMACALPVVASASGGHAETIGSVEGALLFQPDDVRGAARLLDIAVANAESRRRYGLRAQRAQRERFTVRAQADATLAVYEGCLS</sequence>
<dbReference type="RefSeq" id="WP_098406898.1">
    <property type="nucleotide sequence ID" value="NZ_PDJE01000001.1"/>
</dbReference>
<dbReference type="InterPro" id="IPR028098">
    <property type="entry name" value="Glyco_trans_4-like_N"/>
</dbReference>
<comment type="caution">
    <text evidence="6">The sequence shown here is derived from an EMBL/GenBank/DDBJ whole genome shotgun (WGS) entry which is preliminary data.</text>
</comment>
<comment type="similarity">
    <text evidence="1">Belongs to the glycosyltransferase group 1 family. Glycosyltransferase 4 subfamily.</text>
</comment>
<keyword evidence="7" id="KW-1185">Reference proteome</keyword>
<reference evidence="6 7" key="1">
    <citation type="submission" date="2017-10" db="EMBL/GenBank/DDBJ databases">
        <title>Sequencing the genomes of 1000 actinobacteria strains.</title>
        <authorList>
            <person name="Klenk H.-P."/>
        </authorList>
    </citation>
    <scope>NUCLEOTIDE SEQUENCE [LARGE SCALE GENOMIC DNA]</scope>
    <source>
        <strain evidence="6 7">DSM 21798</strain>
    </source>
</reference>
<dbReference type="EMBL" id="PDJE01000001">
    <property type="protein sequence ID" value="PFG30436.1"/>
    <property type="molecule type" value="Genomic_DNA"/>
</dbReference>
<dbReference type="PANTHER" id="PTHR12526">
    <property type="entry name" value="GLYCOSYLTRANSFERASE"/>
    <property type="match status" value="1"/>
</dbReference>
<keyword evidence="2" id="KW-0328">Glycosyltransferase</keyword>
<evidence type="ECO:0000259" key="4">
    <source>
        <dbReference type="Pfam" id="PF00534"/>
    </source>
</evidence>
<dbReference type="SUPFAM" id="SSF53756">
    <property type="entry name" value="UDP-Glycosyltransferase/glycogen phosphorylase"/>
    <property type="match status" value="1"/>
</dbReference>
<dbReference type="InterPro" id="IPR001296">
    <property type="entry name" value="Glyco_trans_1"/>
</dbReference>
<dbReference type="AlphaFoldDB" id="A0A2A9DVP9"/>
<dbReference type="GO" id="GO:0016757">
    <property type="term" value="F:glycosyltransferase activity"/>
    <property type="evidence" value="ECO:0007669"/>
    <property type="project" value="UniProtKB-KW"/>
</dbReference>
<feature type="domain" description="Glycosyltransferase subfamily 4-like N-terminal" evidence="5">
    <location>
        <begin position="23"/>
        <end position="159"/>
    </location>
</feature>
<evidence type="ECO:0000256" key="3">
    <source>
        <dbReference type="ARBA" id="ARBA00022679"/>
    </source>
</evidence>
<name>A0A2A9DVP9_9MICO</name>
<protein>
    <submittedName>
        <fullName evidence="6">Glycosyltransferase involved in cell wall biosynthesis</fullName>
    </submittedName>
</protein>
<dbReference type="Proteomes" id="UP000221369">
    <property type="component" value="Unassembled WGS sequence"/>
</dbReference>
<proteinExistence type="inferred from homology"/>
<organism evidence="6 7">
    <name type="scientific">Paramicrobacterium agarici</name>
    <dbReference type="NCBI Taxonomy" id="630514"/>
    <lineage>
        <taxon>Bacteria</taxon>
        <taxon>Bacillati</taxon>
        <taxon>Actinomycetota</taxon>
        <taxon>Actinomycetes</taxon>
        <taxon>Micrococcales</taxon>
        <taxon>Microbacteriaceae</taxon>
        <taxon>Paramicrobacterium</taxon>
    </lineage>
</organism>
<evidence type="ECO:0000313" key="6">
    <source>
        <dbReference type="EMBL" id="PFG30436.1"/>
    </source>
</evidence>
<evidence type="ECO:0000313" key="7">
    <source>
        <dbReference type="Proteomes" id="UP000221369"/>
    </source>
</evidence>
<dbReference type="Pfam" id="PF13439">
    <property type="entry name" value="Glyco_transf_4"/>
    <property type="match status" value="1"/>
</dbReference>
<dbReference type="CDD" id="cd03801">
    <property type="entry name" value="GT4_PimA-like"/>
    <property type="match status" value="1"/>
</dbReference>